<feature type="region of interest" description="Disordered" evidence="13">
    <location>
        <begin position="42"/>
        <end position="143"/>
    </location>
</feature>
<evidence type="ECO:0000313" key="14">
    <source>
        <dbReference type="EMBL" id="AIQ80592.1"/>
    </source>
</evidence>
<keyword evidence="12" id="KW-1035">Host cytoplasm</keyword>
<evidence type="ECO:0000256" key="5">
    <source>
        <dbReference type="ARBA" id="ARBA00005604"/>
    </source>
</evidence>
<accession>A0A089PGG2</accession>
<evidence type="ECO:0000256" key="11">
    <source>
        <dbReference type="ARBA" id="ARBA00022844"/>
    </source>
</evidence>
<evidence type="ECO:0000256" key="7">
    <source>
        <dbReference type="ARBA" id="ARBA00022553"/>
    </source>
</evidence>
<evidence type="ECO:0000256" key="8">
    <source>
        <dbReference type="ARBA" id="ARBA00022562"/>
    </source>
</evidence>
<keyword evidence="7" id="KW-0597">Phosphoprotein</keyword>
<evidence type="ECO:0000256" key="2">
    <source>
        <dbReference type="ARBA" id="ARBA00004147"/>
    </source>
</evidence>
<keyword evidence="11" id="KW-0946">Virion</keyword>
<dbReference type="Pfam" id="PF04823">
    <property type="entry name" value="Herpes_UL49_2"/>
    <property type="match status" value="1"/>
</dbReference>
<keyword evidence="10" id="KW-1040">Host Golgi apparatus</keyword>
<dbReference type="EMBL" id="KM258880">
    <property type="protein sequence ID" value="AIQ80592.1"/>
    <property type="molecule type" value="Genomic_DNA"/>
</dbReference>
<keyword evidence="9" id="KW-0920">Virion tegument</keyword>
<gene>
    <name evidence="14" type="primary">UL49</name>
</gene>
<dbReference type="InterPro" id="IPR006908">
    <property type="entry name" value="Herpes_UL49"/>
</dbReference>
<evidence type="ECO:0000256" key="1">
    <source>
        <dbReference type="ARBA" id="ARBA00004136"/>
    </source>
</evidence>
<name>A0A089PGG2_BHV1K</name>
<evidence type="ECO:0000256" key="9">
    <source>
        <dbReference type="ARBA" id="ARBA00022580"/>
    </source>
</evidence>
<evidence type="ECO:0000256" key="3">
    <source>
        <dbReference type="ARBA" id="ARBA00004192"/>
    </source>
</evidence>
<reference evidence="14 15" key="1">
    <citation type="submission" date="2014-07" db="EMBL/GenBank/DDBJ databases">
        <title>Bovine herpesvirus type 1.2b (BoHV-1.2b): Four Complete Genome Sequences of BoHV-1.2b Genital and Respiratory Isolates and Comparative Analysis with BoHV-1.1.</title>
        <authorList>
            <person name="d'Offay J.M."/>
            <person name="Fulton R.W."/>
            <person name="Eberle R."/>
            <person name="Kirkland P.D."/>
        </authorList>
    </citation>
    <scope>NUCLEOTIDE SEQUENCE [LARGE SCALE GENOMIC DNA]</scope>
    <source>
        <strain evidence="14">K22</strain>
    </source>
</reference>
<evidence type="ECO:0000256" key="4">
    <source>
        <dbReference type="ARBA" id="ARBA00004535"/>
    </source>
</evidence>
<dbReference type="GO" id="GO:0019033">
    <property type="term" value="C:viral tegument"/>
    <property type="evidence" value="ECO:0007669"/>
    <property type="project" value="UniProtKB-SubCell"/>
</dbReference>
<dbReference type="Proteomes" id="UP000170085">
    <property type="component" value="Segment"/>
</dbReference>
<dbReference type="GO" id="GO:0042025">
    <property type="term" value="C:host cell nucleus"/>
    <property type="evidence" value="ECO:0007669"/>
    <property type="project" value="UniProtKB-SubCell"/>
</dbReference>
<evidence type="ECO:0000256" key="10">
    <source>
        <dbReference type="ARBA" id="ARBA00022812"/>
    </source>
</evidence>
<comment type="subcellular location">
    <subcellularLocation>
        <location evidence="1">Host Golgi apparatus</location>
    </subcellularLocation>
    <subcellularLocation>
        <location evidence="3">Host cytoplasm</location>
    </subcellularLocation>
    <subcellularLocation>
        <location evidence="2">Host nucleus</location>
    </subcellularLocation>
    <subcellularLocation>
        <location evidence="4">Virion tegument</location>
    </subcellularLocation>
</comment>
<comment type="similarity">
    <text evidence="5">Belongs to the alphaherpesvirinae VP22 tegument protein family.</text>
</comment>
<evidence type="ECO:0000256" key="6">
    <source>
        <dbReference type="ARBA" id="ARBA00014377"/>
    </source>
</evidence>
<protein>
    <recommendedName>
        <fullName evidence="6">Tegument protein VP22</fullName>
    </recommendedName>
</protein>
<organismHost>
    <name type="scientific">Bos taurus</name>
    <name type="common">Bovine</name>
    <dbReference type="NCBI Taxonomy" id="9913"/>
</organismHost>
<evidence type="ECO:0000256" key="12">
    <source>
        <dbReference type="ARBA" id="ARBA00023200"/>
    </source>
</evidence>
<proteinExistence type="inferred from homology"/>
<organism evidence="14 15">
    <name type="scientific">Bovine herpesvirus 1.2 (strain K22)</name>
    <name type="common">BoHV-1</name>
    <name type="synonym">Infectious bovine rhinotracheitis virus</name>
    <dbReference type="NCBI Taxonomy" id="31519"/>
    <lineage>
        <taxon>Viruses</taxon>
        <taxon>Duplodnaviria</taxon>
        <taxon>Heunggongvirae</taxon>
        <taxon>Peploviricota</taxon>
        <taxon>Herviviricetes</taxon>
        <taxon>Herpesvirales</taxon>
        <taxon>Orthoherpesviridae</taxon>
        <taxon>Alphaherpesvirinae</taxon>
        <taxon>Varicellovirus</taxon>
        <taxon>Varicellovirus bovinealpha1</taxon>
    </lineage>
</organism>
<feature type="compositionally biased region" description="Basic and acidic residues" evidence="13">
    <location>
        <begin position="249"/>
        <end position="258"/>
    </location>
</feature>
<evidence type="ECO:0000256" key="13">
    <source>
        <dbReference type="SAM" id="MobiDB-lite"/>
    </source>
</evidence>
<evidence type="ECO:0000313" key="15">
    <source>
        <dbReference type="Proteomes" id="UP000170085"/>
    </source>
</evidence>
<feature type="compositionally biased region" description="Low complexity" evidence="13">
    <location>
        <begin position="77"/>
        <end position="118"/>
    </location>
</feature>
<dbReference type="GO" id="GO:0044177">
    <property type="term" value="C:host cell Golgi apparatus"/>
    <property type="evidence" value="ECO:0007669"/>
    <property type="project" value="UniProtKB-SubCell"/>
</dbReference>
<sequence>MARFHRPSEDEDDYEYSDLWVRENSLYDYESGSDDHVYEELRAASSGPEPSGRRASVRACAGAAAVQPAARGRDRAAAAGTTVAAPAAAPARRSSSRASSRPPRAAADPPVLRPATRGSSGGAGAVAVGPPRPRAPPGANAVASGRPLAFSAAPKTPKAPWCGPTHAYNRTIFCEAVALVAAEYARQAAASVWDSDPPKSNERLDRMLKSAAIRILVCEGSGLLAAANDILAARAQRPAARGGTSGGESRLRGERARP</sequence>
<feature type="region of interest" description="Disordered" evidence="13">
    <location>
        <begin position="235"/>
        <end position="258"/>
    </location>
</feature>
<keyword evidence="8" id="KW-1048">Host nucleus</keyword>
<feature type="compositionally biased region" description="Low complexity" evidence="13">
    <location>
        <begin position="53"/>
        <end position="70"/>
    </location>
</feature>